<dbReference type="SUPFAM" id="SSF56645">
    <property type="entry name" value="Acyl-CoA dehydrogenase NM domain-like"/>
    <property type="match status" value="1"/>
</dbReference>
<dbReference type="Pfam" id="PF02771">
    <property type="entry name" value="Acyl-CoA_dh_N"/>
    <property type="match status" value="1"/>
</dbReference>
<gene>
    <name evidence="10" type="ORF">GCM10007320_43020</name>
</gene>
<dbReference type="InterPro" id="IPR013786">
    <property type="entry name" value="AcylCoA_DH/ox_N"/>
</dbReference>
<comment type="caution">
    <text evidence="10">The sequence shown here is derived from an EMBL/GenBank/DDBJ whole genome shotgun (WGS) entry which is preliminary data.</text>
</comment>
<evidence type="ECO:0000256" key="2">
    <source>
        <dbReference type="ARBA" id="ARBA00009347"/>
    </source>
</evidence>
<keyword evidence="3" id="KW-0285">Flavoprotein</keyword>
<evidence type="ECO:0000313" key="11">
    <source>
        <dbReference type="Proteomes" id="UP000626210"/>
    </source>
</evidence>
<evidence type="ECO:0000256" key="3">
    <source>
        <dbReference type="ARBA" id="ARBA00022630"/>
    </source>
</evidence>
<dbReference type="InterPro" id="IPR009100">
    <property type="entry name" value="AcylCoA_DH/oxidase_NM_dom_sf"/>
</dbReference>
<feature type="domain" description="Acyl-CoA dehydrogenase/oxidase N-terminal" evidence="9">
    <location>
        <begin position="35"/>
        <end position="146"/>
    </location>
</feature>
<dbReference type="EMBL" id="BMYK01000016">
    <property type="protein sequence ID" value="GHC92722.1"/>
    <property type="molecule type" value="Genomic_DNA"/>
</dbReference>
<sequence>MTRTDEPDRQTLRRAAMQGVAFDWQDPLCLDALLSAEERMVRDSARAYAQERLMPRILMAHRHEEFDLDVMREMGELGFLGATIEGFGCAGISYVGYGLIAREFERVDTAFRSALGVQSTLSMMPIYLFGSQAQRERYLPAMARAERLGCFGLTEPDHGSDPGSMGARARQVAGGWRLSGTKTWITHAPIADLMVVWAKDDEDEVRGFILERGMQGLATSKIEGKFSVRASPTGQILMDEVFVPEAQRLPGAQGIGAPFACLNNARFGICWGAMGAAEFCWHAARQYALDRRQFGRPLAANQLVQKKLADMQTEIALGLHACLQLSRLRDAGRASPEMVSLMKRNCAGKALEIARQARDIHGGNGISDGYHVIRHVLNMETVNTLEGTNDIHALVLGRAQTGISAFA</sequence>
<evidence type="ECO:0000256" key="5">
    <source>
        <dbReference type="ARBA" id="ARBA00022946"/>
    </source>
</evidence>
<dbReference type="InterPro" id="IPR046373">
    <property type="entry name" value="Acyl-CoA_Oxase/DH_mid-dom_sf"/>
</dbReference>
<keyword evidence="6" id="KW-0560">Oxidoreductase</keyword>
<reference evidence="11" key="1">
    <citation type="journal article" date="2019" name="Int. J. Syst. Evol. Microbiol.">
        <title>The Global Catalogue of Microorganisms (GCM) 10K type strain sequencing project: providing services to taxonomists for standard genome sequencing and annotation.</title>
        <authorList>
            <consortium name="The Broad Institute Genomics Platform"/>
            <consortium name="The Broad Institute Genome Sequencing Center for Infectious Disease"/>
            <person name="Wu L."/>
            <person name="Ma J."/>
        </authorList>
    </citation>
    <scope>NUCLEOTIDE SEQUENCE [LARGE SCALE GENOMIC DNA]</scope>
    <source>
        <strain evidence="11">KCTC 23314</strain>
    </source>
</reference>
<evidence type="ECO:0000259" key="8">
    <source>
        <dbReference type="Pfam" id="PF02770"/>
    </source>
</evidence>
<dbReference type="Gene3D" id="2.40.110.10">
    <property type="entry name" value="Butyryl-CoA Dehydrogenase, subunit A, domain 2"/>
    <property type="match status" value="1"/>
</dbReference>
<dbReference type="InterPro" id="IPR036250">
    <property type="entry name" value="AcylCo_DH-like_C"/>
</dbReference>
<feature type="domain" description="Acyl-CoA dehydrogenase/oxidase C-terminal" evidence="7">
    <location>
        <begin position="253"/>
        <end position="399"/>
    </location>
</feature>
<dbReference type="Gene3D" id="1.10.540.10">
    <property type="entry name" value="Acyl-CoA dehydrogenase/oxidase, N-terminal domain"/>
    <property type="match status" value="1"/>
</dbReference>
<keyword evidence="4" id="KW-0274">FAD</keyword>
<evidence type="ECO:0000313" key="10">
    <source>
        <dbReference type="EMBL" id="GHC92722.1"/>
    </source>
</evidence>
<evidence type="ECO:0000256" key="4">
    <source>
        <dbReference type="ARBA" id="ARBA00022827"/>
    </source>
</evidence>
<dbReference type="SUPFAM" id="SSF47203">
    <property type="entry name" value="Acyl-CoA dehydrogenase C-terminal domain-like"/>
    <property type="match status" value="1"/>
</dbReference>
<evidence type="ECO:0000256" key="1">
    <source>
        <dbReference type="ARBA" id="ARBA00001974"/>
    </source>
</evidence>
<dbReference type="Gene3D" id="1.20.140.10">
    <property type="entry name" value="Butyryl-CoA Dehydrogenase, subunit A, domain 3"/>
    <property type="match status" value="1"/>
</dbReference>
<dbReference type="PANTHER" id="PTHR42807:SF1">
    <property type="entry name" value="GLUTARYL-COA DEHYDROGENASE, MITOCHONDRIAL"/>
    <property type="match status" value="1"/>
</dbReference>
<protein>
    <submittedName>
        <fullName evidence="10">Glutaryl-CoA dehydrogenase</fullName>
    </submittedName>
</protein>
<organism evidence="10 11">
    <name type="scientific">Pseudorhodoferax aquiterrae</name>
    <dbReference type="NCBI Taxonomy" id="747304"/>
    <lineage>
        <taxon>Bacteria</taxon>
        <taxon>Pseudomonadati</taxon>
        <taxon>Pseudomonadota</taxon>
        <taxon>Betaproteobacteria</taxon>
        <taxon>Burkholderiales</taxon>
        <taxon>Comamonadaceae</taxon>
    </lineage>
</organism>
<dbReference type="Pfam" id="PF00441">
    <property type="entry name" value="Acyl-CoA_dh_1"/>
    <property type="match status" value="1"/>
</dbReference>
<evidence type="ECO:0000256" key="6">
    <source>
        <dbReference type="ARBA" id="ARBA00023002"/>
    </source>
</evidence>
<accession>A0ABQ3G627</accession>
<keyword evidence="11" id="KW-1185">Reference proteome</keyword>
<dbReference type="InterPro" id="IPR037069">
    <property type="entry name" value="AcylCoA_DH/ox_N_sf"/>
</dbReference>
<name>A0ABQ3G627_9BURK</name>
<dbReference type="InterPro" id="IPR052033">
    <property type="entry name" value="Glutaryl-CoA_DH_mitochondrial"/>
</dbReference>
<dbReference type="PANTHER" id="PTHR42807">
    <property type="entry name" value="GLUTARYL-COA DEHYDROGENASE, MITOCHONDRIAL"/>
    <property type="match status" value="1"/>
</dbReference>
<comment type="similarity">
    <text evidence="2">Belongs to the acyl-CoA dehydrogenase family.</text>
</comment>
<feature type="domain" description="Acyl-CoA oxidase/dehydrogenase middle" evidence="8">
    <location>
        <begin position="150"/>
        <end position="241"/>
    </location>
</feature>
<evidence type="ECO:0000259" key="7">
    <source>
        <dbReference type="Pfam" id="PF00441"/>
    </source>
</evidence>
<comment type="cofactor">
    <cofactor evidence="1">
        <name>FAD</name>
        <dbReference type="ChEBI" id="CHEBI:57692"/>
    </cofactor>
</comment>
<dbReference type="InterPro" id="IPR006091">
    <property type="entry name" value="Acyl-CoA_Oxase/DH_mid-dom"/>
</dbReference>
<keyword evidence="5" id="KW-0809">Transit peptide</keyword>
<dbReference type="InterPro" id="IPR009075">
    <property type="entry name" value="AcylCo_DH/oxidase_C"/>
</dbReference>
<dbReference type="CDD" id="cd01151">
    <property type="entry name" value="GCD"/>
    <property type="match status" value="1"/>
</dbReference>
<dbReference type="Proteomes" id="UP000626210">
    <property type="component" value="Unassembled WGS sequence"/>
</dbReference>
<evidence type="ECO:0000259" key="9">
    <source>
        <dbReference type="Pfam" id="PF02771"/>
    </source>
</evidence>
<proteinExistence type="inferred from homology"/>
<dbReference type="Pfam" id="PF02770">
    <property type="entry name" value="Acyl-CoA_dh_M"/>
    <property type="match status" value="1"/>
</dbReference>